<dbReference type="EMBL" id="JQHL01000002">
    <property type="protein sequence ID" value="KFX20957.1"/>
    <property type="molecule type" value="Genomic_DNA"/>
</dbReference>
<dbReference type="OrthoDB" id="9792074at2"/>
<keyword evidence="4" id="KW-1185">Reference proteome</keyword>
<dbReference type="STRING" id="55207.KP22_00855"/>
<dbReference type="Proteomes" id="UP000032874">
    <property type="component" value="Unassembled WGS sequence"/>
</dbReference>
<proteinExistence type="predicted"/>
<evidence type="ECO:0000313" key="3">
    <source>
        <dbReference type="EMBL" id="KFX20957.1"/>
    </source>
</evidence>
<dbReference type="RefSeq" id="WP_039301936.1">
    <property type="nucleotide sequence ID" value="NZ_JAODTE010000002.1"/>
</dbReference>
<evidence type="ECO:0000313" key="5">
    <source>
        <dbReference type="Proteomes" id="UP000032874"/>
    </source>
</evidence>
<dbReference type="PANTHER" id="PTHR34385:SF1">
    <property type="entry name" value="PEPTIDOGLYCAN L-ALANYL-D-GLUTAMATE ENDOPEPTIDASE CWLK"/>
    <property type="match status" value="1"/>
</dbReference>
<dbReference type="InterPro" id="IPR003709">
    <property type="entry name" value="VanY-like_core_dom"/>
</dbReference>
<dbReference type="Proteomes" id="UP000032869">
    <property type="component" value="Unassembled WGS sequence"/>
</dbReference>
<evidence type="ECO:0000313" key="4">
    <source>
        <dbReference type="Proteomes" id="UP000032869"/>
    </source>
</evidence>
<dbReference type="Pfam" id="PF02557">
    <property type="entry name" value="VanY"/>
    <property type="match status" value="1"/>
</dbReference>
<name>A0A093RV17_9GAMM</name>
<protein>
    <submittedName>
        <fullName evidence="2">Peptidase M15</fullName>
    </submittedName>
</protein>
<dbReference type="eggNOG" id="COG1876">
    <property type="taxonomic scope" value="Bacteria"/>
</dbReference>
<dbReference type="Gene3D" id="3.30.1380.10">
    <property type="match status" value="1"/>
</dbReference>
<dbReference type="GO" id="GO:0006508">
    <property type="term" value="P:proteolysis"/>
    <property type="evidence" value="ECO:0007669"/>
    <property type="project" value="InterPro"/>
</dbReference>
<evidence type="ECO:0000259" key="1">
    <source>
        <dbReference type="Pfam" id="PF02557"/>
    </source>
</evidence>
<organism evidence="2 5">
    <name type="scientific">Pectobacterium betavasculorum</name>
    <dbReference type="NCBI Taxonomy" id="55207"/>
    <lineage>
        <taxon>Bacteria</taxon>
        <taxon>Pseudomonadati</taxon>
        <taxon>Pseudomonadota</taxon>
        <taxon>Gammaproteobacteria</taxon>
        <taxon>Enterobacterales</taxon>
        <taxon>Pectobacteriaceae</taxon>
        <taxon>Pectobacterium</taxon>
    </lineage>
</organism>
<gene>
    <name evidence="3" type="ORF">JV35_07070</name>
    <name evidence="2" type="ORF">KP22_00855</name>
</gene>
<evidence type="ECO:0000313" key="2">
    <source>
        <dbReference type="EMBL" id="KFX06675.1"/>
    </source>
</evidence>
<sequence length="224" mass="25654">MMTQAMLTGKSDQHLVALHSHHRLQPEAVTAFLALQHAAKTAGFNLQPASTFRDFERQRQIWNSKFRGERLVMDANSQPLDISSLDDGERCEAILRWSAMPGSSRHHWGSDLDIYDPDLLPAGGSLQLEPWEYEEGGYFAALNAWLSTHMHEYGFYRPYAHDLGGVAVEPWHISYYPLAQYAEEQLTPDLILAAWQDEDIAGYHWLCQHLSQLFTRYIHNVDEA</sequence>
<feature type="domain" description="D-alanyl-D-alanine carboxypeptidase-like core" evidence="1">
    <location>
        <begin position="22"/>
        <end position="177"/>
    </location>
</feature>
<dbReference type="GO" id="GO:0008233">
    <property type="term" value="F:peptidase activity"/>
    <property type="evidence" value="ECO:0007669"/>
    <property type="project" value="InterPro"/>
</dbReference>
<dbReference type="CDD" id="cd14847">
    <property type="entry name" value="DD-carboxypeptidase_like"/>
    <property type="match status" value="1"/>
</dbReference>
<reference evidence="4 5" key="1">
    <citation type="submission" date="2014-08" db="EMBL/GenBank/DDBJ databases">
        <title>Genome sequences of NCPPB Pectobacterium isolates.</title>
        <authorList>
            <person name="Glover R.H."/>
            <person name="Sapp M."/>
            <person name="Elphinstone J."/>
        </authorList>
    </citation>
    <scope>NUCLEOTIDE SEQUENCE [LARGE SCALE GENOMIC DNA]</scope>
    <source>
        <strain evidence="3 4">NCPPB 2793</strain>
        <strain evidence="2 5">NCPPB 2795</strain>
    </source>
</reference>
<comment type="caution">
    <text evidence="2">The sequence shown here is derived from an EMBL/GenBank/DDBJ whole genome shotgun (WGS) entry which is preliminary data.</text>
</comment>
<dbReference type="PANTHER" id="PTHR34385">
    <property type="entry name" value="D-ALANYL-D-ALANINE CARBOXYPEPTIDASE"/>
    <property type="match status" value="1"/>
</dbReference>
<dbReference type="SUPFAM" id="SSF55166">
    <property type="entry name" value="Hedgehog/DD-peptidase"/>
    <property type="match status" value="1"/>
</dbReference>
<dbReference type="InterPro" id="IPR009045">
    <property type="entry name" value="Zn_M74/Hedgehog-like"/>
</dbReference>
<accession>A0A093RV17</accession>
<dbReference type="InterPro" id="IPR052179">
    <property type="entry name" value="DD-CPase-like"/>
</dbReference>
<dbReference type="AlphaFoldDB" id="A0A093RV17"/>
<dbReference type="EMBL" id="JQHM01000001">
    <property type="protein sequence ID" value="KFX06675.1"/>
    <property type="molecule type" value="Genomic_DNA"/>
</dbReference>